<dbReference type="Proteomes" id="UP000234681">
    <property type="component" value="Chromosome 18"/>
</dbReference>
<dbReference type="AlphaFoldDB" id="A6J2H7"/>
<dbReference type="EMBL" id="CH473974">
    <property type="protein sequence ID" value="EDL76109.1"/>
    <property type="molecule type" value="Genomic_DNA"/>
</dbReference>
<protein>
    <submittedName>
        <fullName evidence="2">RCG49233</fullName>
    </submittedName>
</protein>
<evidence type="ECO:0000313" key="3">
    <source>
        <dbReference type="Proteomes" id="UP000234681"/>
    </source>
</evidence>
<proteinExistence type="predicted"/>
<evidence type="ECO:0000313" key="2">
    <source>
        <dbReference type="EMBL" id="EDL76109.1"/>
    </source>
</evidence>
<sequence length="78" mass="8483">MLGCHFSLSWYLGRGAGLEDTSPCLGGLRAHSRGGGSTVGKTGQFLVLFCFVLFFSLYYSSFMVLLGNIFFLLLFLSG</sequence>
<feature type="transmembrane region" description="Helical" evidence="1">
    <location>
        <begin position="45"/>
        <end position="76"/>
    </location>
</feature>
<organism evidence="2 3">
    <name type="scientific">Rattus norvegicus</name>
    <name type="common">Rat</name>
    <dbReference type="NCBI Taxonomy" id="10116"/>
    <lineage>
        <taxon>Eukaryota</taxon>
        <taxon>Metazoa</taxon>
        <taxon>Chordata</taxon>
        <taxon>Craniata</taxon>
        <taxon>Vertebrata</taxon>
        <taxon>Euteleostomi</taxon>
        <taxon>Mammalia</taxon>
        <taxon>Eutheria</taxon>
        <taxon>Euarchontoglires</taxon>
        <taxon>Glires</taxon>
        <taxon>Rodentia</taxon>
        <taxon>Myomorpha</taxon>
        <taxon>Muroidea</taxon>
        <taxon>Muridae</taxon>
        <taxon>Murinae</taxon>
        <taxon>Rattus</taxon>
    </lineage>
</organism>
<keyword evidence="1" id="KW-0472">Membrane</keyword>
<gene>
    <name evidence="2" type="ORF">rCG_49233</name>
</gene>
<accession>A6J2H7</accession>
<keyword evidence="1" id="KW-1133">Transmembrane helix</keyword>
<reference evidence="3" key="1">
    <citation type="submission" date="2005-09" db="EMBL/GenBank/DDBJ databases">
        <authorList>
            <person name="Mural R.J."/>
            <person name="Li P.W."/>
            <person name="Adams M.D."/>
            <person name="Amanatides P.G."/>
            <person name="Baden-Tillson H."/>
            <person name="Barnstead M."/>
            <person name="Chin S.H."/>
            <person name="Dew I."/>
            <person name="Evans C.A."/>
            <person name="Ferriera S."/>
            <person name="Flanigan M."/>
            <person name="Fosler C."/>
            <person name="Glodek A."/>
            <person name="Gu Z."/>
            <person name="Holt R.A."/>
            <person name="Jennings D."/>
            <person name="Kraft C.L."/>
            <person name="Lu F."/>
            <person name="Nguyen T."/>
            <person name="Nusskern D.R."/>
            <person name="Pfannkoch C.M."/>
            <person name="Sitter C."/>
            <person name="Sutton G.G."/>
            <person name="Venter J.C."/>
            <person name="Wang Z."/>
            <person name="Woodage T."/>
            <person name="Zheng X.H."/>
            <person name="Zhong F."/>
        </authorList>
    </citation>
    <scope>NUCLEOTIDE SEQUENCE [LARGE SCALE GENOMIC DNA]</scope>
    <source>
        <strain>BN</strain>
        <strain evidence="3">Sprague-Dawley</strain>
    </source>
</reference>
<keyword evidence="1" id="KW-0812">Transmembrane</keyword>
<name>A6J2H7_RAT</name>
<evidence type="ECO:0000256" key="1">
    <source>
        <dbReference type="SAM" id="Phobius"/>
    </source>
</evidence>